<evidence type="ECO:0000256" key="1">
    <source>
        <dbReference type="ARBA" id="ARBA00022448"/>
    </source>
</evidence>
<dbReference type="InterPro" id="IPR027417">
    <property type="entry name" value="P-loop_NTPase"/>
</dbReference>
<dbReference type="RefSeq" id="WP_229343485.1">
    <property type="nucleotide sequence ID" value="NZ_JAJFAT010000002.1"/>
</dbReference>
<name>A0AAW4WSF9_9FIRM</name>
<dbReference type="PANTHER" id="PTHR42711">
    <property type="entry name" value="ABC TRANSPORTER ATP-BINDING PROTEIN"/>
    <property type="match status" value="1"/>
</dbReference>
<sequence length="309" mass="35261">MTENYILEIKDLKKKFGSFAALKGINLKVNRGEIIGLLGPNGAGKTTTIKIITGLLKADSGEINIFGENIISGLPTWIKEKIGVVFEESNLYYRLSAYDNLLFFARINGINKTKVEELLKEYKLYDVRKKAVKNFSKGMKKRLMICRSLLAEPEILILDEATGGLDPISAEIIRQKISKLKAEGKTVLLSTHYLEEADRLCDRVAFINQGSLIALDKPSVFKQNLKQDFIELKFAYDNYSLNKADLKKELSVLLKKGEEYKVEKDSFYLKIFIEEEVFNRLNKIAAQYKLLELKKREGDLQEVFKQINS</sequence>
<dbReference type="Pfam" id="PF00005">
    <property type="entry name" value="ABC_tran"/>
    <property type="match status" value="1"/>
</dbReference>
<dbReference type="InterPro" id="IPR017871">
    <property type="entry name" value="ABC_transporter-like_CS"/>
</dbReference>
<evidence type="ECO:0000313" key="6">
    <source>
        <dbReference type="Proteomes" id="UP001199296"/>
    </source>
</evidence>
<protein>
    <submittedName>
        <fullName evidence="5">ABC transporter ATP-binding protein</fullName>
    </submittedName>
</protein>
<keyword evidence="3 5" id="KW-0067">ATP-binding</keyword>
<accession>A0AAW4WSF9</accession>
<dbReference type="InterPro" id="IPR050763">
    <property type="entry name" value="ABC_transporter_ATP-binding"/>
</dbReference>
<keyword evidence="2" id="KW-0547">Nucleotide-binding</keyword>
<keyword evidence="6" id="KW-1185">Reference proteome</keyword>
<dbReference type="SMART" id="SM00382">
    <property type="entry name" value="AAA"/>
    <property type="match status" value="1"/>
</dbReference>
<evidence type="ECO:0000313" key="5">
    <source>
        <dbReference type="EMBL" id="MCC3144025.1"/>
    </source>
</evidence>
<evidence type="ECO:0000259" key="4">
    <source>
        <dbReference type="PROSITE" id="PS50893"/>
    </source>
</evidence>
<dbReference type="PROSITE" id="PS50893">
    <property type="entry name" value="ABC_TRANSPORTER_2"/>
    <property type="match status" value="1"/>
</dbReference>
<dbReference type="GO" id="GO:0005524">
    <property type="term" value="F:ATP binding"/>
    <property type="evidence" value="ECO:0007669"/>
    <property type="project" value="UniProtKB-KW"/>
</dbReference>
<comment type="caution">
    <text evidence="5">The sequence shown here is derived from an EMBL/GenBank/DDBJ whole genome shotgun (WGS) entry which is preliminary data.</text>
</comment>
<feature type="domain" description="ABC transporter" evidence="4">
    <location>
        <begin position="7"/>
        <end position="234"/>
    </location>
</feature>
<dbReference type="Proteomes" id="UP001199296">
    <property type="component" value="Unassembled WGS sequence"/>
</dbReference>
<reference evidence="5 6" key="1">
    <citation type="submission" date="2021-10" db="EMBL/GenBank/DDBJ databases">
        <authorList>
            <person name="Grouzdev D.S."/>
            <person name="Pantiukh K.S."/>
            <person name="Krutkina M.S."/>
        </authorList>
    </citation>
    <scope>NUCLEOTIDE SEQUENCE [LARGE SCALE GENOMIC DNA]</scope>
    <source>
        <strain evidence="5 6">Z-7514</strain>
    </source>
</reference>
<gene>
    <name evidence="5" type="ORF">LJ207_01640</name>
</gene>
<dbReference type="Gene3D" id="3.40.50.300">
    <property type="entry name" value="P-loop containing nucleotide triphosphate hydrolases"/>
    <property type="match status" value="1"/>
</dbReference>
<dbReference type="InterPro" id="IPR003593">
    <property type="entry name" value="AAA+_ATPase"/>
</dbReference>
<dbReference type="SUPFAM" id="SSF52540">
    <property type="entry name" value="P-loop containing nucleoside triphosphate hydrolases"/>
    <property type="match status" value="1"/>
</dbReference>
<dbReference type="AlphaFoldDB" id="A0AAW4WSF9"/>
<dbReference type="InterPro" id="IPR003439">
    <property type="entry name" value="ABC_transporter-like_ATP-bd"/>
</dbReference>
<evidence type="ECO:0000256" key="3">
    <source>
        <dbReference type="ARBA" id="ARBA00022840"/>
    </source>
</evidence>
<dbReference type="PANTHER" id="PTHR42711:SF13">
    <property type="entry name" value="ABC TRANSPORTER, ATP-BINDING PROTEIN"/>
    <property type="match status" value="1"/>
</dbReference>
<organism evidence="5 6">
    <name type="scientific">Halanaerobium polyolivorans</name>
    <dbReference type="NCBI Taxonomy" id="2886943"/>
    <lineage>
        <taxon>Bacteria</taxon>
        <taxon>Bacillati</taxon>
        <taxon>Bacillota</taxon>
        <taxon>Clostridia</taxon>
        <taxon>Halanaerobiales</taxon>
        <taxon>Halanaerobiaceae</taxon>
        <taxon>Halanaerobium</taxon>
    </lineage>
</organism>
<dbReference type="EMBL" id="JAJFAT010000002">
    <property type="protein sequence ID" value="MCC3144025.1"/>
    <property type="molecule type" value="Genomic_DNA"/>
</dbReference>
<dbReference type="GO" id="GO:0016887">
    <property type="term" value="F:ATP hydrolysis activity"/>
    <property type="evidence" value="ECO:0007669"/>
    <property type="project" value="InterPro"/>
</dbReference>
<proteinExistence type="predicted"/>
<evidence type="ECO:0000256" key="2">
    <source>
        <dbReference type="ARBA" id="ARBA00022741"/>
    </source>
</evidence>
<keyword evidence="1" id="KW-0813">Transport</keyword>
<dbReference type="PROSITE" id="PS00211">
    <property type="entry name" value="ABC_TRANSPORTER_1"/>
    <property type="match status" value="1"/>
</dbReference>